<protein>
    <submittedName>
        <fullName evidence="2">DNA-binding transcriptional regulator, XRE-family HTH domain</fullName>
    </submittedName>
</protein>
<dbReference type="SUPFAM" id="SSF47413">
    <property type="entry name" value="lambda repressor-like DNA-binding domains"/>
    <property type="match status" value="1"/>
</dbReference>
<sequence>MGTGPERTRRKAKFGRLMTQFRTRVDPALTPEKLAKQLGVNRTTINRMEAGLTVPSRLLMNALLGFYNVSDEERAEAEQLWHDAKQPPATVSFEPAGGPPEFRSLYRAEWEASEVINLATQAIPGLLQTPDYVRALERAAGASALSDEPIDAEAAVRARQGRQQRLTGPDPITVRALIDQGVLRRLVGGAAVMSDQLNHLLRLSELPNVTLRVIPETAGAYGLMSGSVTMLHFSDPDDPAAVYLEYPGGGSWVEDRAAVNRFRRMLEGVEEVALSADETAELIRELLAELEEQ</sequence>
<organism evidence="2 3">
    <name type="scientific">Goodfellowiella coeruleoviolacea</name>
    <dbReference type="NCBI Taxonomy" id="334858"/>
    <lineage>
        <taxon>Bacteria</taxon>
        <taxon>Bacillati</taxon>
        <taxon>Actinomycetota</taxon>
        <taxon>Actinomycetes</taxon>
        <taxon>Pseudonocardiales</taxon>
        <taxon>Pseudonocardiaceae</taxon>
        <taxon>Goodfellowiella</taxon>
    </lineage>
</organism>
<dbReference type="Proteomes" id="UP001206128">
    <property type="component" value="Unassembled WGS sequence"/>
</dbReference>
<dbReference type="GO" id="GO:0003677">
    <property type="term" value="F:DNA binding"/>
    <property type="evidence" value="ECO:0007669"/>
    <property type="project" value="UniProtKB-KW"/>
</dbReference>
<keyword evidence="3" id="KW-1185">Reference proteome</keyword>
<dbReference type="AlphaFoldDB" id="A0AAE3GJB2"/>
<comment type="caution">
    <text evidence="2">The sequence shown here is derived from an EMBL/GenBank/DDBJ whole genome shotgun (WGS) entry which is preliminary data.</text>
</comment>
<dbReference type="RefSeq" id="WP_253777917.1">
    <property type="nucleotide sequence ID" value="NZ_JAMTCK010000017.1"/>
</dbReference>
<keyword evidence="2" id="KW-0238">DNA-binding</keyword>
<dbReference type="PROSITE" id="PS50943">
    <property type="entry name" value="HTH_CROC1"/>
    <property type="match status" value="1"/>
</dbReference>
<evidence type="ECO:0000313" key="2">
    <source>
        <dbReference type="EMBL" id="MCP2169277.1"/>
    </source>
</evidence>
<dbReference type="EMBL" id="JAMTCK010000017">
    <property type="protein sequence ID" value="MCP2169277.1"/>
    <property type="molecule type" value="Genomic_DNA"/>
</dbReference>
<dbReference type="InterPro" id="IPR010982">
    <property type="entry name" value="Lambda_DNA-bd_dom_sf"/>
</dbReference>
<dbReference type="CDD" id="cd00093">
    <property type="entry name" value="HTH_XRE"/>
    <property type="match status" value="1"/>
</dbReference>
<dbReference type="SMART" id="SM00530">
    <property type="entry name" value="HTH_XRE"/>
    <property type="match status" value="1"/>
</dbReference>
<evidence type="ECO:0000313" key="3">
    <source>
        <dbReference type="Proteomes" id="UP001206128"/>
    </source>
</evidence>
<dbReference type="Gene3D" id="1.10.260.40">
    <property type="entry name" value="lambda repressor-like DNA-binding domains"/>
    <property type="match status" value="1"/>
</dbReference>
<reference evidence="2" key="1">
    <citation type="submission" date="2022-06" db="EMBL/GenBank/DDBJ databases">
        <title>Genomic Encyclopedia of Archaeal and Bacterial Type Strains, Phase II (KMG-II): from individual species to whole genera.</title>
        <authorList>
            <person name="Goeker M."/>
        </authorList>
    </citation>
    <scope>NUCLEOTIDE SEQUENCE</scope>
    <source>
        <strain evidence="2">DSM 43935</strain>
    </source>
</reference>
<gene>
    <name evidence="2" type="ORF">LX83_006161</name>
</gene>
<dbReference type="InterPro" id="IPR001387">
    <property type="entry name" value="Cro/C1-type_HTH"/>
</dbReference>
<feature type="domain" description="HTH cro/C1-type" evidence="1">
    <location>
        <begin position="29"/>
        <end position="74"/>
    </location>
</feature>
<evidence type="ECO:0000259" key="1">
    <source>
        <dbReference type="PROSITE" id="PS50943"/>
    </source>
</evidence>
<proteinExistence type="predicted"/>
<dbReference type="Pfam" id="PF19054">
    <property type="entry name" value="DUF5753"/>
    <property type="match status" value="1"/>
</dbReference>
<dbReference type="InterPro" id="IPR043917">
    <property type="entry name" value="DUF5753"/>
</dbReference>
<accession>A0AAE3GJB2</accession>
<name>A0AAE3GJB2_9PSEU</name>
<dbReference type="Pfam" id="PF13560">
    <property type="entry name" value="HTH_31"/>
    <property type="match status" value="1"/>
</dbReference>